<organism evidence="16 17">
    <name type="scientific">Pseudolycoriella hygida</name>
    <dbReference type="NCBI Taxonomy" id="35572"/>
    <lineage>
        <taxon>Eukaryota</taxon>
        <taxon>Metazoa</taxon>
        <taxon>Ecdysozoa</taxon>
        <taxon>Arthropoda</taxon>
        <taxon>Hexapoda</taxon>
        <taxon>Insecta</taxon>
        <taxon>Pterygota</taxon>
        <taxon>Neoptera</taxon>
        <taxon>Endopterygota</taxon>
        <taxon>Diptera</taxon>
        <taxon>Nematocera</taxon>
        <taxon>Sciaroidea</taxon>
        <taxon>Sciaridae</taxon>
        <taxon>Pseudolycoriella</taxon>
    </lineage>
</organism>
<dbReference type="InterPro" id="IPR002401">
    <property type="entry name" value="Cyt_P450_E_grp-I"/>
</dbReference>
<keyword evidence="15" id="KW-0732">Signal</keyword>
<keyword evidence="8" id="KW-0492">Microsome</keyword>
<accession>A0A9Q0N1P9</accession>
<keyword evidence="11 14" id="KW-0503">Monooxygenase</keyword>
<dbReference type="GO" id="GO:0005506">
    <property type="term" value="F:iron ion binding"/>
    <property type="evidence" value="ECO:0007669"/>
    <property type="project" value="InterPro"/>
</dbReference>
<keyword evidence="10 13" id="KW-0408">Iron</keyword>
<dbReference type="OrthoDB" id="8251073at2759"/>
<evidence type="ECO:0000256" key="9">
    <source>
        <dbReference type="ARBA" id="ARBA00023002"/>
    </source>
</evidence>
<dbReference type="PROSITE" id="PS00086">
    <property type="entry name" value="CYTOCHROME_P450"/>
    <property type="match status" value="1"/>
</dbReference>
<evidence type="ECO:0000313" key="16">
    <source>
        <dbReference type="EMBL" id="KAJ6641019.1"/>
    </source>
</evidence>
<comment type="caution">
    <text evidence="16">The sequence shown here is derived from an EMBL/GenBank/DDBJ whole genome shotgun (WGS) entry which is preliminary data.</text>
</comment>
<feature type="binding site" description="axial binding residue" evidence="13">
    <location>
        <position position="457"/>
    </location>
    <ligand>
        <name>heme</name>
        <dbReference type="ChEBI" id="CHEBI:30413"/>
    </ligand>
    <ligandPart>
        <name>Fe</name>
        <dbReference type="ChEBI" id="CHEBI:18248"/>
    </ligandPart>
</feature>
<evidence type="ECO:0000256" key="11">
    <source>
        <dbReference type="ARBA" id="ARBA00023033"/>
    </source>
</evidence>
<keyword evidence="12" id="KW-0472">Membrane</keyword>
<dbReference type="AlphaFoldDB" id="A0A9Q0N1P9"/>
<evidence type="ECO:0000256" key="13">
    <source>
        <dbReference type="PIRSR" id="PIRSR602401-1"/>
    </source>
</evidence>
<keyword evidence="7" id="KW-0256">Endoplasmic reticulum</keyword>
<dbReference type="PRINTS" id="PR00385">
    <property type="entry name" value="P450"/>
</dbReference>
<keyword evidence="17" id="KW-1185">Reference proteome</keyword>
<evidence type="ECO:0000256" key="2">
    <source>
        <dbReference type="ARBA" id="ARBA00004174"/>
    </source>
</evidence>
<evidence type="ECO:0000256" key="12">
    <source>
        <dbReference type="ARBA" id="ARBA00023136"/>
    </source>
</evidence>
<keyword evidence="6 13" id="KW-0479">Metal-binding</keyword>
<dbReference type="GO" id="GO:0004497">
    <property type="term" value="F:monooxygenase activity"/>
    <property type="evidence" value="ECO:0007669"/>
    <property type="project" value="UniProtKB-KW"/>
</dbReference>
<reference evidence="16" key="1">
    <citation type="submission" date="2022-07" db="EMBL/GenBank/DDBJ databases">
        <authorList>
            <person name="Trinca V."/>
            <person name="Uliana J.V.C."/>
            <person name="Torres T.T."/>
            <person name="Ward R.J."/>
            <person name="Monesi N."/>
        </authorList>
    </citation>
    <scope>NUCLEOTIDE SEQUENCE</scope>
    <source>
        <strain evidence="16">HSMRA1968</strain>
        <tissue evidence="16">Whole embryos</tissue>
    </source>
</reference>
<comment type="similarity">
    <text evidence="4 14">Belongs to the cytochrome P450 family.</text>
</comment>
<evidence type="ECO:0000256" key="1">
    <source>
        <dbReference type="ARBA" id="ARBA00001971"/>
    </source>
</evidence>
<feature type="signal peptide" evidence="15">
    <location>
        <begin position="1"/>
        <end position="20"/>
    </location>
</feature>
<protein>
    <submittedName>
        <fullName evidence="16">Cytochrome P450 3A24</fullName>
    </submittedName>
</protein>
<dbReference type="Proteomes" id="UP001151699">
    <property type="component" value="Chromosome B"/>
</dbReference>
<dbReference type="Pfam" id="PF00067">
    <property type="entry name" value="p450"/>
    <property type="match status" value="1"/>
</dbReference>
<evidence type="ECO:0000256" key="3">
    <source>
        <dbReference type="ARBA" id="ARBA00004406"/>
    </source>
</evidence>
<gene>
    <name evidence="16" type="primary">CYP3A24_0</name>
    <name evidence="16" type="ORF">Bhyg_05952</name>
</gene>
<evidence type="ECO:0000313" key="17">
    <source>
        <dbReference type="Proteomes" id="UP001151699"/>
    </source>
</evidence>
<dbReference type="InterPro" id="IPR001128">
    <property type="entry name" value="Cyt_P450"/>
</dbReference>
<dbReference type="FunFam" id="1.10.630.10:FF:000182">
    <property type="entry name" value="Cytochrome P450 3A4"/>
    <property type="match status" value="1"/>
</dbReference>
<dbReference type="InterPro" id="IPR036396">
    <property type="entry name" value="Cyt_P450_sf"/>
</dbReference>
<dbReference type="SUPFAM" id="SSF48264">
    <property type="entry name" value="Cytochrome P450"/>
    <property type="match status" value="1"/>
</dbReference>
<name>A0A9Q0N1P9_9DIPT</name>
<dbReference type="Gene3D" id="1.10.630.10">
    <property type="entry name" value="Cytochrome P450"/>
    <property type="match status" value="1"/>
</dbReference>
<evidence type="ECO:0000256" key="4">
    <source>
        <dbReference type="ARBA" id="ARBA00010617"/>
    </source>
</evidence>
<evidence type="ECO:0000256" key="6">
    <source>
        <dbReference type="ARBA" id="ARBA00022723"/>
    </source>
</evidence>
<feature type="chain" id="PRO_5040186286" evidence="15">
    <location>
        <begin position="21"/>
        <end position="513"/>
    </location>
</feature>
<comment type="cofactor">
    <cofactor evidence="1 13">
        <name>heme</name>
        <dbReference type="ChEBI" id="CHEBI:30413"/>
    </cofactor>
</comment>
<evidence type="ECO:0000256" key="8">
    <source>
        <dbReference type="ARBA" id="ARBA00022848"/>
    </source>
</evidence>
<evidence type="ECO:0000256" key="14">
    <source>
        <dbReference type="RuleBase" id="RU000461"/>
    </source>
</evidence>
<keyword evidence="9 14" id="KW-0560">Oxidoreductase</keyword>
<dbReference type="InterPro" id="IPR017972">
    <property type="entry name" value="Cyt_P450_CS"/>
</dbReference>
<keyword evidence="5 13" id="KW-0349">Heme</keyword>
<dbReference type="GO" id="GO:0016705">
    <property type="term" value="F:oxidoreductase activity, acting on paired donors, with incorporation or reduction of molecular oxygen"/>
    <property type="evidence" value="ECO:0007669"/>
    <property type="project" value="InterPro"/>
</dbReference>
<dbReference type="GO" id="GO:0020037">
    <property type="term" value="F:heme binding"/>
    <property type="evidence" value="ECO:0007669"/>
    <property type="project" value="InterPro"/>
</dbReference>
<evidence type="ECO:0000256" key="10">
    <source>
        <dbReference type="ARBA" id="ARBA00023004"/>
    </source>
</evidence>
<dbReference type="PANTHER" id="PTHR24292:SF102">
    <property type="entry name" value="CYTOCHROME P450 FAMILY-RELATED"/>
    <property type="match status" value="1"/>
</dbReference>
<evidence type="ECO:0000256" key="15">
    <source>
        <dbReference type="SAM" id="SignalP"/>
    </source>
</evidence>
<comment type="subcellular location">
    <subcellularLocation>
        <location evidence="3">Endoplasmic reticulum membrane</location>
        <topology evidence="3">Peripheral membrane protein</topology>
    </subcellularLocation>
    <subcellularLocation>
        <location evidence="2">Microsome membrane</location>
        <topology evidence="2">Peripheral membrane protein</topology>
    </subcellularLocation>
</comment>
<evidence type="ECO:0000256" key="7">
    <source>
        <dbReference type="ARBA" id="ARBA00022824"/>
    </source>
</evidence>
<sequence>MFLIWFGLVLLLLTAFKSRRKQMKIFESLGIPGPKPNILFGNAIEIAKHGSNQMFPKWTRKFGPIVGFFLGGRPQVLISDVDLIRQVLITDFHVFTDRQIVVPGGIHPQNQMKNTVPWSKGNDWKRIRSQFIPLLSSSKVRKLEDVIMPFILNMRSKIDQELKFDGEMNIAPILQDASFLIGVKSLTGINVSTNLLSYEMKSLYKAIQSNLQRSVLAMAMVLFPSLTFIAYPLRVWWESLRLKMKWSTEGVCLNATKEIIRLRKETKIESNDLLQSMLSLENDAGMEMLSSDDMTYQRWTKSRTFNFSEDDIAANAFLLLFAAFETTSSTLQFTISNLVRNQDVQNELRSELQNQIRLNDGLENLAAISKVPLLQYVIKETLRMFPPASPGTSRVAQEDYELKGHHVPKGTGIFISVMSVHYDPQLWPEPYKFQPRRFEGEYNQLAFLPFGAGPRVCIGIHFALVELQLILAHLILRYRFEPTAQTSERIEITESNITIYPKNGVNCKVVKIE</sequence>
<proteinExistence type="inferred from homology"/>
<evidence type="ECO:0000256" key="5">
    <source>
        <dbReference type="ARBA" id="ARBA00022617"/>
    </source>
</evidence>
<dbReference type="GO" id="GO:0005789">
    <property type="term" value="C:endoplasmic reticulum membrane"/>
    <property type="evidence" value="ECO:0007669"/>
    <property type="project" value="UniProtKB-SubCell"/>
</dbReference>
<dbReference type="PRINTS" id="PR00463">
    <property type="entry name" value="EP450I"/>
</dbReference>
<dbReference type="InterPro" id="IPR050476">
    <property type="entry name" value="Insect_CytP450_Detox"/>
</dbReference>
<dbReference type="EMBL" id="WJQU01000002">
    <property type="protein sequence ID" value="KAJ6641019.1"/>
    <property type="molecule type" value="Genomic_DNA"/>
</dbReference>
<dbReference type="PANTHER" id="PTHR24292">
    <property type="entry name" value="CYTOCHROME P450"/>
    <property type="match status" value="1"/>
</dbReference>